<accession>A0AAV2DD49</accession>
<keyword evidence="3" id="KW-1185">Reference proteome</keyword>
<organism evidence="2 3">
    <name type="scientific">Linum trigynum</name>
    <dbReference type="NCBI Taxonomy" id="586398"/>
    <lineage>
        <taxon>Eukaryota</taxon>
        <taxon>Viridiplantae</taxon>
        <taxon>Streptophyta</taxon>
        <taxon>Embryophyta</taxon>
        <taxon>Tracheophyta</taxon>
        <taxon>Spermatophyta</taxon>
        <taxon>Magnoliopsida</taxon>
        <taxon>eudicotyledons</taxon>
        <taxon>Gunneridae</taxon>
        <taxon>Pentapetalae</taxon>
        <taxon>rosids</taxon>
        <taxon>fabids</taxon>
        <taxon>Malpighiales</taxon>
        <taxon>Linaceae</taxon>
        <taxon>Linum</taxon>
    </lineage>
</organism>
<dbReference type="Proteomes" id="UP001497516">
    <property type="component" value="Chromosome 2"/>
</dbReference>
<protein>
    <submittedName>
        <fullName evidence="2">Uncharacterized protein</fullName>
    </submittedName>
</protein>
<evidence type="ECO:0000313" key="2">
    <source>
        <dbReference type="EMBL" id="CAL1371636.1"/>
    </source>
</evidence>
<feature type="region of interest" description="Disordered" evidence="1">
    <location>
        <begin position="71"/>
        <end position="90"/>
    </location>
</feature>
<gene>
    <name evidence="2" type="ORF">LTRI10_LOCUS13688</name>
</gene>
<evidence type="ECO:0000313" key="3">
    <source>
        <dbReference type="Proteomes" id="UP001497516"/>
    </source>
</evidence>
<feature type="compositionally biased region" description="Basic residues" evidence="1">
    <location>
        <begin position="79"/>
        <end position="89"/>
    </location>
</feature>
<dbReference type="AlphaFoldDB" id="A0AAV2DD49"/>
<proteinExistence type="predicted"/>
<sequence length="116" mass="12675">MMEPRRRCLLLDDSDDEVIIPTVPVPGEKAETEGKRKGRRLVMVGANLATASSSQTRLASSPAGKVKAVSKLQASVAPPRKKATKKIKGSLKFPSKLPRKWLMGMLTPRKENGPRN</sequence>
<reference evidence="2 3" key="1">
    <citation type="submission" date="2024-04" db="EMBL/GenBank/DDBJ databases">
        <authorList>
            <person name="Fracassetti M."/>
        </authorList>
    </citation>
    <scope>NUCLEOTIDE SEQUENCE [LARGE SCALE GENOMIC DNA]</scope>
</reference>
<dbReference type="EMBL" id="OZ034815">
    <property type="protein sequence ID" value="CAL1371636.1"/>
    <property type="molecule type" value="Genomic_DNA"/>
</dbReference>
<evidence type="ECO:0000256" key="1">
    <source>
        <dbReference type="SAM" id="MobiDB-lite"/>
    </source>
</evidence>
<name>A0AAV2DD49_9ROSI</name>